<organism evidence="2 3">
    <name type="scientific">Variovorax paradoxus</name>
    <dbReference type="NCBI Taxonomy" id="34073"/>
    <lineage>
        <taxon>Bacteria</taxon>
        <taxon>Pseudomonadati</taxon>
        <taxon>Pseudomonadota</taxon>
        <taxon>Betaproteobacteria</taxon>
        <taxon>Burkholderiales</taxon>
        <taxon>Comamonadaceae</taxon>
        <taxon>Variovorax</taxon>
    </lineage>
</organism>
<sequence>MSTTSSTFVAADGDGYERLMGRWSRLLALPFLDFVGTADGDRILDVGCGTGHLTFAVARRTGAGEMRGVDIALPYIEHARRHNEDARIVFEVADACSLPYPAQSFDRVLSLLVLHFVPEPGKAIAEMRRVARPGAVVGAAVWDARGGWVSNRMFFDTAAMLDPEAGARRARNYTRPLTRPGELARAWRDAGFKGVEETTLAIRMEFASFADYWAPFEGKDGPGAEYVATLDADARARLREAVEAAYLDGEADGPRSYAALAWAVKGTAPA</sequence>
<keyword evidence="2" id="KW-0830">Ubiquinone</keyword>
<dbReference type="EMBL" id="JAUSRV010000007">
    <property type="protein sequence ID" value="MDP9971817.1"/>
    <property type="molecule type" value="Genomic_DNA"/>
</dbReference>
<dbReference type="InterPro" id="IPR029063">
    <property type="entry name" value="SAM-dependent_MTases_sf"/>
</dbReference>
<proteinExistence type="predicted"/>
<evidence type="ECO:0000259" key="1">
    <source>
        <dbReference type="Pfam" id="PF08241"/>
    </source>
</evidence>
<dbReference type="RefSeq" id="WP_307594353.1">
    <property type="nucleotide sequence ID" value="NZ_JAUSRV010000007.1"/>
</dbReference>
<comment type="caution">
    <text evidence="2">The sequence shown here is derived from an EMBL/GenBank/DDBJ whole genome shotgun (WGS) entry which is preliminary data.</text>
</comment>
<feature type="domain" description="Methyltransferase type 11" evidence="1">
    <location>
        <begin position="44"/>
        <end position="136"/>
    </location>
</feature>
<dbReference type="InterPro" id="IPR013216">
    <property type="entry name" value="Methyltransf_11"/>
</dbReference>
<accession>A0AAW8EG90</accession>
<dbReference type="Proteomes" id="UP001224845">
    <property type="component" value="Unassembled WGS sequence"/>
</dbReference>
<dbReference type="AlphaFoldDB" id="A0AAW8EG90"/>
<name>A0AAW8EG90_VARPD</name>
<dbReference type="Gene3D" id="3.40.50.150">
    <property type="entry name" value="Vaccinia Virus protein VP39"/>
    <property type="match status" value="1"/>
</dbReference>
<evidence type="ECO:0000313" key="2">
    <source>
        <dbReference type="EMBL" id="MDP9971817.1"/>
    </source>
</evidence>
<gene>
    <name evidence="2" type="ORF">J2W39_003059</name>
</gene>
<dbReference type="PANTHER" id="PTHR43591">
    <property type="entry name" value="METHYLTRANSFERASE"/>
    <property type="match status" value="1"/>
</dbReference>
<evidence type="ECO:0000313" key="3">
    <source>
        <dbReference type="Proteomes" id="UP001224845"/>
    </source>
</evidence>
<dbReference type="SUPFAM" id="SSF53335">
    <property type="entry name" value="S-adenosyl-L-methionine-dependent methyltransferases"/>
    <property type="match status" value="1"/>
</dbReference>
<dbReference type="GO" id="GO:0008757">
    <property type="term" value="F:S-adenosylmethionine-dependent methyltransferase activity"/>
    <property type="evidence" value="ECO:0007669"/>
    <property type="project" value="InterPro"/>
</dbReference>
<reference evidence="2" key="1">
    <citation type="submission" date="2023-07" db="EMBL/GenBank/DDBJ databases">
        <title>Sorghum-associated microbial communities from plants grown in Nebraska, USA.</title>
        <authorList>
            <person name="Schachtman D."/>
        </authorList>
    </citation>
    <scope>NUCLEOTIDE SEQUENCE</scope>
    <source>
        <strain evidence="2">DS3315</strain>
    </source>
</reference>
<protein>
    <submittedName>
        <fullName evidence="2">Ubiquinone/menaquinone biosynthesis C-methylase UbiE</fullName>
    </submittedName>
</protein>
<dbReference type="Pfam" id="PF08241">
    <property type="entry name" value="Methyltransf_11"/>
    <property type="match status" value="1"/>
</dbReference>
<dbReference type="CDD" id="cd02440">
    <property type="entry name" value="AdoMet_MTases"/>
    <property type="match status" value="1"/>
</dbReference>